<evidence type="ECO:0000256" key="1">
    <source>
        <dbReference type="ARBA" id="ARBA00004651"/>
    </source>
</evidence>
<evidence type="ECO:0000313" key="9">
    <source>
        <dbReference type="EMBL" id="SHE95821.1"/>
    </source>
</evidence>
<keyword evidence="5 6" id="KW-0472">Membrane</keyword>
<feature type="transmembrane region" description="Helical" evidence="6">
    <location>
        <begin position="220"/>
        <end position="238"/>
    </location>
</feature>
<dbReference type="OrthoDB" id="9777219at2"/>
<dbReference type="Pfam" id="PF09822">
    <property type="entry name" value="ABC_transp_aux"/>
    <property type="match status" value="1"/>
</dbReference>
<evidence type="ECO:0000256" key="3">
    <source>
        <dbReference type="ARBA" id="ARBA00022692"/>
    </source>
</evidence>
<keyword evidence="10" id="KW-1185">Reference proteome</keyword>
<feature type="domain" description="DUF7088" evidence="8">
    <location>
        <begin position="277"/>
        <end position="387"/>
    </location>
</feature>
<feature type="transmembrane region" description="Helical" evidence="6">
    <location>
        <begin position="56"/>
        <end position="74"/>
    </location>
</feature>
<evidence type="ECO:0000256" key="5">
    <source>
        <dbReference type="ARBA" id="ARBA00023136"/>
    </source>
</evidence>
<evidence type="ECO:0000259" key="7">
    <source>
        <dbReference type="Pfam" id="PF09822"/>
    </source>
</evidence>
<feature type="transmembrane region" description="Helical" evidence="6">
    <location>
        <begin position="168"/>
        <end position="194"/>
    </location>
</feature>
<dbReference type="InterPro" id="IPR051449">
    <property type="entry name" value="ABC-2_transporter_component"/>
</dbReference>
<dbReference type="PANTHER" id="PTHR30294:SF29">
    <property type="entry name" value="MULTIDRUG ABC TRANSPORTER PERMEASE YBHS-RELATED"/>
    <property type="match status" value="1"/>
</dbReference>
<keyword evidence="3 6" id="KW-0812">Transmembrane</keyword>
<dbReference type="RefSeq" id="WP_073000061.1">
    <property type="nucleotide sequence ID" value="NZ_FQUM01000003.1"/>
</dbReference>
<reference evidence="9 10" key="1">
    <citation type="submission" date="2016-11" db="EMBL/GenBank/DDBJ databases">
        <authorList>
            <person name="Jaros S."/>
            <person name="Januszkiewicz K."/>
            <person name="Wedrychowicz H."/>
        </authorList>
    </citation>
    <scope>NUCLEOTIDE SEQUENCE [LARGE SCALE GENOMIC DNA]</scope>
    <source>
        <strain evidence="9 10">DSM 26910</strain>
    </source>
</reference>
<dbReference type="STRING" id="1484053.SAMN05444274_10387"/>
<dbReference type="NCBIfam" id="TIGR03521">
    <property type="entry name" value="GldG"/>
    <property type="match status" value="1"/>
</dbReference>
<keyword evidence="4 6" id="KW-1133">Transmembrane helix</keyword>
<dbReference type="InterPro" id="IPR019196">
    <property type="entry name" value="ABC_transp_unknown"/>
</dbReference>
<dbReference type="Proteomes" id="UP000184164">
    <property type="component" value="Unassembled WGS sequence"/>
</dbReference>
<evidence type="ECO:0000259" key="8">
    <source>
        <dbReference type="Pfam" id="PF23357"/>
    </source>
</evidence>
<dbReference type="PANTHER" id="PTHR30294">
    <property type="entry name" value="MEMBRANE COMPONENT OF ABC TRANSPORTER YHHJ-RELATED"/>
    <property type="match status" value="1"/>
</dbReference>
<dbReference type="Pfam" id="PF12679">
    <property type="entry name" value="ABC2_membrane_2"/>
    <property type="match status" value="1"/>
</dbReference>
<dbReference type="EMBL" id="FQUM01000003">
    <property type="protein sequence ID" value="SHE95821.1"/>
    <property type="molecule type" value="Genomic_DNA"/>
</dbReference>
<name>A0A1M4XQV9_9BACT</name>
<evidence type="ECO:0000256" key="4">
    <source>
        <dbReference type="ARBA" id="ARBA00022989"/>
    </source>
</evidence>
<evidence type="ECO:0000256" key="6">
    <source>
        <dbReference type="SAM" id="Phobius"/>
    </source>
</evidence>
<dbReference type="GO" id="GO:0140359">
    <property type="term" value="F:ABC-type transporter activity"/>
    <property type="evidence" value="ECO:0007669"/>
    <property type="project" value="InterPro"/>
</dbReference>
<feature type="transmembrane region" description="Helical" evidence="6">
    <location>
        <begin position="250"/>
        <end position="271"/>
    </location>
</feature>
<dbReference type="NCBIfam" id="TIGR03518">
    <property type="entry name" value="ABC_perm_GldF"/>
    <property type="match status" value="1"/>
</dbReference>
<feature type="transmembrane region" description="Helical" evidence="6">
    <location>
        <begin position="773"/>
        <end position="796"/>
    </location>
</feature>
<dbReference type="Pfam" id="PF23357">
    <property type="entry name" value="DUF7088"/>
    <property type="match status" value="1"/>
</dbReference>
<dbReference type="InterPro" id="IPR019860">
    <property type="entry name" value="Motility-assoc_ABC_perm_GldF"/>
</dbReference>
<dbReference type="GO" id="GO:0005886">
    <property type="term" value="C:plasma membrane"/>
    <property type="evidence" value="ECO:0007669"/>
    <property type="project" value="UniProtKB-SubCell"/>
</dbReference>
<dbReference type="InterPro" id="IPR019863">
    <property type="entry name" value="Motility-assoc_ABC-rel_GldG"/>
</dbReference>
<accession>A0A1M4XQV9</accession>
<feature type="transmembrane region" description="Helical" evidence="6">
    <location>
        <begin position="12"/>
        <end position="36"/>
    </location>
</feature>
<keyword evidence="2" id="KW-1003">Cell membrane</keyword>
<feature type="transmembrane region" description="Helical" evidence="6">
    <location>
        <begin position="135"/>
        <end position="156"/>
    </location>
</feature>
<proteinExistence type="predicted"/>
<gene>
    <name evidence="9" type="ORF">SAMN05444274_10387</name>
</gene>
<feature type="transmembrane region" description="Helical" evidence="6">
    <location>
        <begin position="95"/>
        <end position="123"/>
    </location>
</feature>
<dbReference type="InterPro" id="IPR055396">
    <property type="entry name" value="DUF7088"/>
</dbReference>
<evidence type="ECO:0000256" key="2">
    <source>
        <dbReference type="ARBA" id="ARBA00022475"/>
    </source>
</evidence>
<dbReference type="AlphaFoldDB" id="A0A1M4XQV9"/>
<evidence type="ECO:0000313" key="10">
    <source>
        <dbReference type="Proteomes" id="UP000184164"/>
    </source>
</evidence>
<feature type="domain" description="ABC-type uncharacterised transport system" evidence="7">
    <location>
        <begin position="435"/>
        <end position="738"/>
    </location>
</feature>
<sequence>MYSLFKKEIKTFFGSLIGYLAILVFLLVTGMFLWVFPGAYNIPDNGYATLEGFFSLAPWLYLFLIPAITMRFFAEEKRTGTLEILLTRPLSDLQLIFAKFMAGMVLVIFSLLPTLLYFLSVYLLGNPIGSIDTGATWGSFFGLFFLAAIYLAIGIFASSLTDNQIVSFILAMALSFVFYLGFDFIATSGIPYILEQIFGWLSISNHYLSASRGVIDLRDLIYFTGMTFLFLWFTRCFLRKGTWRQNSFRISSSFVVFILLIVFLISGNVLYRFDLTSDKRYSLSNISAELATELDHPVEIEFYLAGKLEPGLRKLQQEVFEKIAVLNVYAPKKIRLRITDPYAISNPEKREKFTNDLIKKGIQPTSFRQQTNQGVSSKLIFPGAVVRYNGKETAVNFLKYNPDFSHEANFNHSAESVEFELANAFQKLMRTRHSTVAFLEGQGEADRYQVYDFASALAEDFRVTQISTDSLAEKSDKIDVLIIANPTEPFSEKDKFYIDQFIMKGGKTLWLVDPVQVSLDSLSTGYQTLAFPRNLNLGDQLFRYGVRLNYELLQDVECARLRVNTAPPGTPPQFTLHPWYYSPLLVPSDNHPLSRNLNRVFTEFVSSIDTITGNPQVQKEIILSSSPYARRVKSPSTVSLKNIDNPPARELFNQSFIPVGALLEGTFTSVFKNRMLEALGIPDTEIIPESQPTKMVVIADGGIITNQVDYSGNPPRFHEMGFDRVSGQTFGNKEFLLNTVYYLNDNRGIMQLRNRNQKLRLLDKVRLREEKPLWQWLNVLLPLAVIALWGIAYNFMRNRRYSRS</sequence>
<organism evidence="9 10">
    <name type="scientific">Mariniphaga anaerophila</name>
    <dbReference type="NCBI Taxonomy" id="1484053"/>
    <lineage>
        <taxon>Bacteria</taxon>
        <taxon>Pseudomonadati</taxon>
        <taxon>Bacteroidota</taxon>
        <taxon>Bacteroidia</taxon>
        <taxon>Marinilabiliales</taxon>
        <taxon>Prolixibacteraceae</taxon>
        <taxon>Mariniphaga</taxon>
    </lineage>
</organism>
<protein>
    <submittedName>
        <fullName evidence="9">Protein involved in gliding motility GldG</fullName>
    </submittedName>
</protein>
<comment type="subcellular location">
    <subcellularLocation>
        <location evidence="1">Cell membrane</location>
        <topology evidence="1">Multi-pass membrane protein</topology>
    </subcellularLocation>
</comment>